<dbReference type="GO" id="GO:0005839">
    <property type="term" value="C:proteasome core complex"/>
    <property type="evidence" value="ECO:0007669"/>
    <property type="project" value="InterPro"/>
</dbReference>
<dbReference type="InterPro" id="IPR029055">
    <property type="entry name" value="Ntn_hydrolases_N"/>
</dbReference>
<proteinExistence type="predicted"/>
<reference evidence="2 3" key="1">
    <citation type="submission" date="2019-12" db="EMBL/GenBank/DDBJ databases">
        <authorList>
            <person name="Huq M.A."/>
        </authorList>
    </citation>
    <scope>NUCLEOTIDE SEQUENCE [LARGE SCALE GENOMIC DNA]</scope>
    <source>
        <strain evidence="2 3">MAH-18</strain>
    </source>
</reference>
<protein>
    <recommendedName>
        <fullName evidence="4">Proteasome protein</fullName>
    </recommendedName>
</protein>
<accession>A0A6L6XS55</accession>
<feature type="compositionally biased region" description="Polar residues" evidence="1">
    <location>
        <begin position="214"/>
        <end position="241"/>
    </location>
</feature>
<evidence type="ECO:0000313" key="3">
    <source>
        <dbReference type="Proteomes" id="UP000473525"/>
    </source>
</evidence>
<dbReference type="RefSeq" id="WP_157343122.1">
    <property type="nucleotide sequence ID" value="NZ_WSEK01000004.1"/>
</dbReference>
<dbReference type="EMBL" id="WSEK01000004">
    <property type="protein sequence ID" value="MVQ50184.1"/>
    <property type="molecule type" value="Genomic_DNA"/>
</dbReference>
<dbReference type="Gene3D" id="3.60.20.10">
    <property type="entry name" value="Glutamine Phosphoribosylpyrophosphate, subunit 1, domain 1"/>
    <property type="match status" value="1"/>
</dbReference>
<keyword evidence="3" id="KW-1185">Reference proteome</keyword>
<sequence>MTIAIAIACADGVVLASDSRGSSDRVATQVDKVRCATTIPMAWATAGSEFMIQAVENAILNEEDRRPSSPLELASAISPSLEASLKTPRLPRDGETSVHHVEALLIGWLDGSPSIIHLPSDLAPIECVQKRFVAIGSAHDFAHVVREALAHHLEVPILTEQGKLLAYRIVAAVCAVSSWGVALPVQMATVDSSGAAMISNDELEQLDAGVQRWTASEAEQFSESEMPSVSSTDGLPPSVTSAEEMPS</sequence>
<comment type="caution">
    <text evidence="2">The sequence shown here is derived from an EMBL/GenBank/DDBJ whole genome shotgun (WGS) entry which is preliminary data.</text>
</comment>
<feature type="region of interest" description="Disordered" evidence="1">
    <location>
        <begin position="214"/>
        <end position="247"/>
    </location>
</feature>
<dbReference type="AlphaFoldDB" id="A0A6L6XS55"/>
<evidence type="ECO:0000256" key="1">
    <source>
        <dbReference type="SAM" id="MobiDB-lite"/>
    </source>
</evidence>
<evidence type="ECO:0000313" key="2">
    <source>
        <dbReference type="EMBL" id="MVQ50184.1"/>
    </source>
</evidence>
<evidence type="ECO:0008006" key="4">
    <source>
        <dbReference type="Google" id="ProtNLM"/>
    </source>
</evidence>
<dbReference type="Proteomes" id="UP000473525">
    <property type="component" value="Unassembled WGS sequence"/>
</dbReference>
<name>A0A6L6XS55_9ACTN</name>
<dbReference type="GO" id="GO:0051603">
    <property type="term" value="P:proteolysis involved in protein catabolic process"/>
    <property type="evidence" value="ECO:0007669"/>
    <property type="project" value="InterPro"/>
</dbReference>
<dbReference type="SUPFAM" id="SSF56235">
    <property type="entry name" value="N-terminal nucleophile aminohydrolases (Ntn hydrolases)"/>
    <property type="match status" value="1"/>
</dbReference>
<dbReference type="CDD" id="cd01901">
    <property type="entry name" value="Ntn_hydrolase"/>
    <property type="match status" value="1"/>
</dbReference>
<gene>
    <name evidence="2" type="ORF">GON03_13425</name>
</gene>
<dbReference type="InterPro" id="IPR001353">
    <property type="entry name" value="Proteasome_sua/b"/>
</dbReference>
<organism evidence="2 3">
    <name type="scientific">Nocardioides agri</name>
    <dbReference type="NCBI Taxonomy" id="2682843"/>
    <lineage>
        <taxon>Bacteria</taxon>
        <taxon>Bacillati</taxon>
        <taxon>Actinomycetota</taxon>
        <taxon>Actinomycetes</taxon>
        <taxon>Propionibacteriales</taxon>
        <taxon>Nocardioidaceae</taxon>
        <taxon>Nocardioides</taxon>
    </lineage>
</organism>
<dbReference type="Pfam" id="PF00227">
    <property type="entry name" value="Proteasome"/>
    <property type="match status" value="1"/>
</dbReference>